<keyword evidence="1" id="KW-1133">Transmembrane helix</keyword>
<evidence type="ECO:0000313" key="3">
    <source>
        <dbReference type="Proteomes" id="UP000177583"/>
    </source>
</evidence>
<organism evidence="2 3">
    <name type="scientific">Candidatus Lambdaproteobacteria bacterium RIFOXYD2_FULL_56_26</name>
    <dbReference type="NCBI Taxonomy" id="1817773"/>
    <lineage>
        <taxon>Bacteria</taxon>
        <taxon>Pseudomonadati</taxon>
        <taxon>Pseudomonadota</taxon>
        <taxon>Candidatus Lambdaproteobacteria</taxon>
    </lineage>
</organism>
<protein>
    <recommendedName>
        <fullName evidence="4">GAF domain-containing protein</fullName>
    </recommendedName>
</protein>
<feature type="transmembrane region" description="Helical" evidence="1">
    <location>
        <begin position="27"/>
        <end position="48"/>
    </location>
</feature>
<dbReference type="EMBL" id="MFNF01000017">
    <property type="protein sequence ID" value="OGH03365.1"/>
    <property type="molecule type" value="Genomic_DNA"/>
</dbReference>
<keyword evidence="1" id="KW-0812">Transmembrane</keyword>
<keyword evidence="1" id="KW-0472">Membrane</keyword>
<evidence type="ECO:0008006" key="4">
    <source>
        <dbReference type="Google" id="ProtNLM"/>
    </source>
</evidence>
<proteinExistence type="predicted"/>
<evidence type="ECO:0000256" key="1">
    <source>
        <dbReference type="SAM" id="Phobius"/>
    </source>
</evidence>
<gene>
    <name evidence="2" type="ORF">A2557_02460</name>
</gene>
<name>A0A1F6GYY9_9PROT</name>
<dbReference type="Proteomes" id="UP000177583">
    <property type="component" value="Unassembled WGS sequence"/>
</dbReference>
<dbReference type="AlphaFoldDB" id="A0A1F6GYY9"/>
<reference evidence="2 3" key="1">
    <citation type="journal article" date="2016" name="Nat. Commun.">
        <title>Thousands of microbial genomes shed light on interconnected biogeochemical processes in an aquifer system.</title>
        <authorList>
            <person name="Anantharaman K."/>
            <person name="Brown C.T."/>
            <person name="Hug L.A."/>
            <person name="Sharon I."/>
            <person name="Castelle C.J."/>
            <person name="Probst A.J."/>
            <person name="Thomas B.C."/>
            <person name="Singh A."/>
            <person name="Wilkins M.J."/>
            <person name="Karaoz U."/>
            <person name="Brodie E.L."/>
            <person name="Williams K.H."/>
            <person name="Hubbard S.S."/>
            <person name="Banfield J.F."/>
        </authorList>
    </citation>
    <scope>NUCLEOTIDE SEQUENCE [LARGE SCALE GENOMIC DNA]</scope>
</reference>
<dbReference type="Gene3D" id="3.30.450.40">
    <property type="match status" value="1"/>
</dbReference>
<accession>A0A1F6GYY9</accession>
<dbReference type="SUPFAM" id="SSF55781">
    <property type="entry name" value="GAF domain-like"/>
    <property type="match status" value="1"/>
</dbReference>
<dbReference type="InterPro" id="IPR029016">
    <property type="entry name" value="GAF-like_dom_sf"/>
</dbReference>
<evidence type="ECO:0000313" key="2">
    <source>
        <dbReference type="EMBL" id="OGH03365.1"/>
    </source>
</evidence>
<sequence length="454" mass="51801">METARMADLPANPILRFLQRMKSRPRISSVVEVLAFLAVCWVIDYWVGPGNRFREVEPHPFWIIILLVSIQYNTNDGLLAMLFCSAALLGWNLPNPSINENQYEYLLRVIGNPMMWTVATVVVGEMTARLKESNRTLLVEVTQTHHREQAIAKAYKHLKEIKETMETKLVGQLRSSIDSFNAVRSVDNLNPVLLLRGIGEVVRTITGPEQFSVYLFSPNGFELISQSGWLNKDEYSSHFDTNSPLFTTLTSQQRVVCVINSQDAAILEQEGVMAGPLIDPIHNSIFGMIKIERLDFMQLTQTNVETFRMMLEWAGATFAQARQYQKAYTNLMHNPKSGMLSHNFYKYYRSYLERVIEAHQIEVYHFSILLVESGPSAPTLRIRLAKNLVQFAKDHLPKDLLLFTAKANHSAFALIPLGADKTELAELEARLKEFCRDKEEEHPSLSLPLSLERL</sequence>
<comment type="caution">
    <text evidence="2">The sequence shown here is derived from an EMBL/GenBank/DDBJ whole genome shotgun (WGS) entry which is preliminary data.</text>
</comment>